<comment type="caution">
    <text evidence="8">The sequence shown here is derived from an EMBL/GenBank/DDBJ whole genome shotgun (WGS) entry which is preliminary data.</text>
</comment>
<reference evidence="8 9" key="1">
    <citation type="submission" date="2016-01" db="EMBL/GenBank/DDBJ databases">
        <title>Characterization of the Clostridium difficile lineages that are prevalent in Hong Kong and China.</title>
        <authorList>
            <person name="Kwok J.S.-L."/>
            <person name="Lam W.-Y."/>
            <person name="Ip M."/>
            <person name="Chan T.-F."/>
            <person name="Hawkey P.M."/>
            <person name="Tsui S.K.-W."/>
        </authorList>
    </citation>
    <scope>NUCLEOTIDE SEQUENCE [LARGE SCALE GENOMIC DNA]</scope>
    <source>
        <strain evidence="8 9">300064</strain>
    </source>
</reference>
<dbReference type="GO" id="GO:0008658">
    <property type="term" value="F:penicillin binding"/>
    <property type="evidence" value="ECO:0007669"/>
    <property type="project" value="InterPro"/>
</dbReference>
<evidence type="ECO:0000259" key="6">
    <source>
        <dbReference type="Pfam" id="PF03717"/>
    </source>
</evidence>
<comment type="similarity">
    <text evidence="2">Belongs to the transpeptidase family.</text>
</comment>
<dbReference type="GO" id="GO:0071555">
    <property type="term" value="P:cell wall organization"/>
    <property type="evidence" value="ECO:0007669"/>
    <property type="project" value="TreeGrafter"/>
</dbReference>
<dbReference type="Proteomes" id="UP000238081">
    <property type="component" value="Unassembled WGS sequence"/>
</dbReference>
<evidence type="ECO:0000256" key="4">
    <source>
        <dbReference type="SAM" id="Phobius"/>
    </source>
</evidence>
<dbReference type="Pfam" id="PF00905">
    <property type="entry name" value="Transpeptidase"/>
    <property type="match status" value="1"/>
</dbReference>
<feature type="domain" description="NTF2-like N-terminal transpeptidase" evidence="7">
    <location>
        <begin position="35"/>
        <end position="150"/>
    </location>
</feature>
<evidence type="ECO:0000313" key="9">
    <source>
        <dbReference type="Proteomes" id="UP000238081"/>
    </source>
</evidence>
<dbReference type="SUPFAM" id="SSF54427">
    <property type="entry name" value="NTF2-like"/>
    <property type="match status" value="1"/>
</dbReference>
<dbReference type="InterPro" id="IPR012338">
    <property type="entry name" value="Beta-lactam/transpept-like"/>
</dbReference>
<dbReference type="InterPro" id="IPR007887">
    <property type="entry name" value="MecA_N"/>
</dbReference>
<dbReference type="InterPro" id="IPR001460">
    <property type="entry name" value="PCN-bd_Tpept"/>
</dbReference>
<comment type="subcellular location">
    <subcellularLocation>
        <location evidence="1">Membrane</location>
    </subcellularLocation>
</comment>
<keyword evidence="4" id="KW-0812">Transmembrane</keyword>
<dbReference type="RefSeq" id="WP_043662549.1">
    <property type="nucleotide sequence ID" value="NZ_CP191154.1"/>
</dbReference>
<evidence type="ECO:0000256" key="1">
    <source>
        <dbReference type="ARBA" id="ARBA00004370"/>
    </source>
</evidence>
<gene>
    <name evidence="8" type="ORF">AWN73_04455</name>
</gene>
<dbReference type="PANTHER" id="PTHR30627">
    <property type="entry name" value="PEPTIDOGLYCAN D,D-TRANSPEPTIDASE"/>
    <property type="match status" value="1"/>
</dbReference>
<dbReference type="GO" id="GO:0071972">
    <property type="term" value="F:peptidoglycan L,D-transpeptidase activity"/>
    <property type="evidence" value="ECO:0007669"/>
    <property type="project" value="TreeGrafter"/>
</dbReference>
<dbReference type="SUPFAM" id="SSF56519">
    <property type="entry name" value="Penicillin binding protein dimerisation domain"/>
    <property type="match status" value="1"/>
</dbReference>
<keyword evidence="4" id="KW-1133">Transmembrane helix</keyword>
<proteinExistence type="inferred from homology"/>
<protein>
    <recommendedName>
        <fullName evidence="10">Penicillin-binding transpeptidase domain-containing protein</fullName>
    </recommendedName>
</protein>
<evidence type="ECO:0008006" key="10">
    <source>
        <dbReference type="Google" id="ProtNLM"/>
    </source>
</evidence>
<name>A0A2S7F7P3_CLOBU</name>
<evidence type="ECO:0000259" key="7">
    <source>
        <dbReference type="Pfam" id="PF05223"/>
    </source>
</evidence>
<dbReference type="Gene3D" id="3.90.1310.10">
    <property type="entry name" value="Penicillin-binding protein 2a (Domain 2)"/>
    <property type="match status" value="1"/>
</dbReference>
<dbReference type="InterPro" id="IPR032710">
    <property type="entry name" value="NTF2-like_dom_sf"/>
</dbReference>
<dbReference type="InterPro" id="IPR005311">
    <property type="entry name" value="PBP_dimer"/>
</dbReference>
<evidence type="ECO:0000256" key="2">
    <source>
        <dbReference type="ARBA" id="ARBA00007171"/>
    </source>
</evidence>
<organism evidence="8 9">
    <name type="scientific">Clostridium butyricum</name>
    <dbReference type="NCBI Taxonomy" id="1492"/>
    <lineage>
        <taxon>Bacteria</taxon>
        <taxon>Bacillati</taxon>
        <taxon>Bacillota</taxon>
        <taxon>Clostridia</taxon>
        <taxon>Eubacteriales</taxon>
        <taxon>Clostridiaceae</taxon>
        <taxon>Clostridium</taxon>
    </lineage>
</organism>
<dbReference type="Pfam" id="PF05223">
    <property type="entry name" value="MecA_N"/>
    <property type="match status" value="1"/>
</dbReference>
<sequence>MDKKKNLYMLVGVLIVVVPLVICTIIYMGYSYTHKPENKWQEYTELLQNKEYDKMYDLIDSTAQAKISREDFVARNKNIYEGIEAKDINITIKSISKEDNDTLINYNTKMDTIAGELEFDNSVKIASELGKGHTIKWTSKNIFPDLGENDKVRVKTLKGRRGNITDRNGQLIATDSYLSNVGVVPGKLGDNKEESITKIANILQCSTETINKALSANYITDDMFVPIRDIPYGDAKVVDLLKVPGVMIKEKDSRVYPLGKDTAHITGYVQSINGDELEQNKDKDYTENSLIGKSGLEKMYEDFLRGIDGAEIYIQNSEGEKKSVVLSKDARNGEDLKLTIDINVQKKVNEELGSDKGCAVVMNPENGQVLALSSTPSYDPNDFILGMSQEKWNTLNNNEDKPLFNRFQATSVPGSALKPIIAAIGVDSGSVKPDQVRKISGLAWQKDESFGNYYVTRTSNIEEVNLESALVYSDNIYFAQIAMDMGSNLIEEKLKGFGFGEKIPFEFALYNSQYSNDGKIKEGAQLADTGYGQGEVMVNPVHLTSMYSMFLNQGNIIEPHLVIDNKNNNIIWKKSAVSKESAQVVLNDLIQIVENPVGTGHEAYNSKLKIAGKTGTAEIKNSQTDTSGTELGWFVGMTTEGDNKVLVTMMIEDVKGRGGSHYVVPKVKDVIESVSLKQ</sequence>
<feature type="transmembrane region" description="Helical" evidence="4">
    <location>
        <begin position="7"/>
        <end position="30"/>
    </location>
</feature>
<keyword evidence="3 4" id="KW-0472">Membrane</keyword>
<evidence type="ECO:0000259" key="5">
    <source>
        <dbReference type="Pfam" id="PF00905"/>
    </source>
</evidence>
<dbReference type="EMBL" id="LRDH01000129">
    <property type="protein sequence ID" value="PPV13015.1"/>
    <property type="molecule type" value="Genomic_DNA"/>
</dbReference>
<dbReference type="GO" id="GO:0046677">
    <property type="term" value="P:response to antibiotic"/>
    <property type="evidence" value="ECO:0007669"/>
    <property type="project" value="InterPro"/>
</dbReference>
<dbReference type="InterPro" id="IPR050515">
    <property type="entry name" value="Beta-lactam/transpept"/>
</dbReference>
<dbReference type="SUPFAM" id="SSF56601">
    <property type="entry name" value="beta-lactamase/transpeptidase-like"/>
    <property type="match status" value="1"/>
</dbReference>
<accession>A0A2S7F7P3</accession>
<dbReference type="Gene3D" id="3.40.710.10">
    <property type="entry name" value="DD-peptidase/beta-lactamase superfamily"/>
    <property type="match status" value="1"/>
</dbReference>
<feature type="domain" description="Penicillin-binding protein transpeptidase" evidence="5">
    <location>
        <begin position="357"/>
        <end position="672"/>
    </location>
</feature>
<dbReference type="GO" id="GO:0005886">
    <property type="term" value="C:plasma membrane"/>
    <property type="evidence" value="ECO:0007669"/>
    <property type="project" value="TreeGrafter"/>
</dbReference>
<evidence type="ECO:0000256" key="3">
    <source>
        <dbReference type="ARBA" id="ARBA00023136"/>
    </source>
</evidence>
<dbReference type="PANTHER" id="PTHR30627:SF25">
    <property type="entry name" value="PENICILLIN-BINDING PROTEIN 3"/>
    <property type="match status" value="1"/>
</dbReference>
<dbReference type="Pfam" id="PF03717">
    <property type="entry name" value="PBP_dimer"/>
    <property type="match status" value="1"/>
</dbReference>
<dbReference type="Gene3D" id="3.10.450.100">
    <property type="entry name" value="NTF2-like, domain 1"/>
    <property type="match status" value="1"/>
</dbReference>
<evidence type="ECO:0000313" key="8">
    <source>
        <dbReference type="EMBL" id="PPV13015.1"/>
    </source>
</evidence>
<dbReference type="Gene3D" id="3.30.1390.30">
    <property type="entry name" value="Penicillin-binding protein 2a, domain 3"/>
    <property type="match status" value="1"/>
</dbReference>
<dbReference type="InterPro" id="IPR036138">
    <property type="entry name" value="PBP_dimer_sf"/>
</dbReference>
<dbReference type="AlphaFoldDB" id="A0A2S7F7P3"/>
<feature type="domain" description="Penicillin-binding protein dimerisation" evidence="6">
    <location>
        <begin position="158"/>
        <end position="321"/>
    </location>
</feature>